<dbReference type="EMBL" id="GFDG01000274">
    <property type="protein sequence ID" value="JAV18525.1"/>
    <property type="molecule type" value="Transcribed_RNA"/>
</dbReference>
<reference evidence="3" key="1">
    <citation type="submission" date="2017-01" db="EMBL/GenBank/DDBJ databases">
        <title>An insight into the sialome and mialome of the horn fly, Haematobia irritans.</title>
        <authorList>
            <person name="Breijo M."/>
            <person name="Boiani M."/>
            <person name="Ures X."/>
            <person name="Rocha S."/>
            <person name="Sequeira M."/>
            <person name="Ribeiro J.M."/>
        </authorList>
    </citation>
    <scope>NUCLEOTIDE SEQUENCE</scope>
</reference>
<keyword evidence="2" id="KW-0812">Transmembrane</keyword>
<sequence>MQRIKSMLNERFRVESRVQQLKALPRNTTFQSVVAVLISVGVLSWLHIRPLGLLFLFIFGFWFYKTRLNISIQTPPELQKHLQQIQQRLLEWRQTRPAMFSAIASGVLGTLAFVGHFVTGSMAVVAGLIIAMVISTKYNFKIMKNERIEIADWPEKIYGDTEMDDEFLPEVNETNMFLLERASDLASLTLPTEDGENDEDKSDEVPSELLIPDPIPEIDENSTDEDQDDLMPVVNPSIGTKKSTNLEGPAVIYPQHGDVIEFKKGHFKRDSSLSSSSSEESLSKGLQFPDHTQVDGASSSVKSITSSQYAGDGRTQEDMASELLSMAVKAQSQALFSNSSKLIPALVSGLVQNVLGTSGTAGGPMVIPPKRVLSTNMDSSDESDFEIVEDEDFK</sequence>
<organism evidence="3">
    <name type="scientific">Haematobia irritans</name>
    <name type="common">Horn fly</name>
    <name type="synonym">Conops irritans</name>
    <dbReference type="NCBI Taxonomy" id="7368"/>
    <lineage>
        <taxon>Eukaryota</taxon>
        <taxon>Metazoa</taxon>
        <taxon>Ecdysozoa</taxon>
        <taxon>Arthropoda</taxon>
        <taxon>Hexapoda</taxon>
        <taxon>Insecta</taxon>
        <taxon>Pterygota</taxon>
        <taxon>Neoptera</taxon>
        <taxon>Endopterygota</taxon>
        <taxon>Diptera</taxon>
        <taxon>Brachycera</taxon>
        <taxon>Muscomorpha</taxon>
        <taxon>Muscoidea</taxon>
        <taxon>Muscidae</taxon>
        <taxon>Haematobia</taxon>
    </lineage>
</organism>
<evidence type="ECO:0000256" key="1">
    <source>
        <dbReference type="SAM" id="MobiDB-lite"/>
    </source>
</evidence>
<feature type="region of interest" description="Disordered" evidence="1">
    <location>
        <begin position="372"/>
        <end position="394"/>
    </location>
</feature>
<feature type="compositionally biased region" description="Polar residues" evidence="1">
    <location>
        <begin position="237"/>
        <end position="246"/>
    </location>
</feature>
<feature type="compositionally biased region" description="Acidic residues" evidence="1">
    <location>
        <begin position="379"/>
        <end position="394"/>
    </location>
</feature>
<proteinExistence type="predicted"/>
<feature type="transmembrane region" description="Helical" evidence="2">
    <location>
        <begin position="123"/>
        <end position="140"/>
    </location>
</feature>
<evidence type="ECO:0000256" key="2">
    <source>
        <dbReference type="SAM" id="Phobius"/>
    </source>
</evidence>
<accession>A0A1L8EIP0</accession>
<evidence type="ECO:0000313" key="3">
    <source>
        <dbReference type="EMBL" id="JAV18525.1"/>
    </source>
</evidence>
<feature type="compositionally biased region" description="Acidic residues" evidence="1">
    <location>
        <begin position="193"/>
        <end position="206"/>
    </location>
</feature>
<feature type="compositionally biased region" description="Acidic residues" evidence="1">
    <location>
        <begin position="216"/>
        <end position="229"/>
    </location>
</feature>
<keyword evidence="2" id="KW-0472">Membrane</keyword>
<feature type="transmembrane region" description="Helical" evidence="2">
    <location>
        <begin position="46"/>
        <end position="64"/>
    </location>
</feature>
<protein>
    <submittedName>
        <fullName evidence="3">Uncharacterized protein</fullName>
    </submittedName>
</protein>
<name>A0A1L8EIP0_HAEIR</name>
<feature type="compositionally biased region" description="Polar residues" evidence="1">
    <location>
        <begin position="295"/>
        <end position="309"/>
    </location>
</feature>
<feature type="region of interest" description="Disordered" evidence="1">
    <location>
        <begin position="269"/>
        <end position="315"/>
    </location>
</feature>
<feature type="region of interest" description="Disordered" evidence="1">
    <location>
        <begin position="190"/>
        <end position="248"/>
    </location>
</feature>
<dbReference type="AlphaFoldDB" id="A0A1L8EIP0"/>
<keyword evidence="2" id="KW-1133">Transmembrane helix</keyword>